<gene>
    <name evidence="1" type="ORF">CBO05P1_165</name>
</gene>
<proteinExistence type="predicted"/>
<organism evidence="1">
    <name type="scientific">Clostridium botulinum B str. Osaka05</name>
    <dbReference type="NCBI Taxonomy" id="1407017"/>
    <lineage>
        <taxon>Bacteria</taxon>
        <taxon>Bacillati</taxon>
        <taxon>Bacillota</taxon>
        <taxon>Clostridia</taxon>
        <taxon>Eubacteriales</taxon>
        <taxon>Clostridiaceae</taxon>
        <taxon>Clostridium</taxon>
    </lineage>
</organism>
<sequence length="92" mass="9959">MVLMNNLKTTDDLLKKVEKSAGGAEDKFGKDFGNSLQAKVNDFNHTWEQFYQSIISSDALKVIVQTGTKLVGVLDALVNSSQLPTTLKGSGL</sequence>
<protein>
    <submittedName>
        <fullName evidence="1">Phage-related protein</fullName>
    </submittedName>
</protein>
<evidence type="ECO:0000313" key="1">
    <source>
        <dbReference type="EMBL" id="BAO04884.1"/>
    </source>
</evidence>
<dbReference type="EMBL" id="BA000058">
    <property type="protein sequence ID" value="BAO04884.1"/>
    <property type="molecule type" value="Genomic_DNA"/>
</dbReference>
<dbReference type="HOGENOM" id="CLU_2408010_0_0_9"/>
<dbReference type="Proteomes" id="UP000054164">
    <property type="component" value="Unassembled WGS sequence"/>
</dbReference>
<reference evidence="1" key="1">
    <citation type="submission" date="2013-10" db="EMBL/GenBank/DDBJ databases">
        <title>Draft genome sequence of Clostridium botulinum type B strain Osaka05.</title>
        <authorList>
            <person name="Sakaguchi Y."/>
            <person name="Hosomi K."/>
            <person name="Uchiyama J."/>
            <person name="Ogura Y."/>
            <person name="Sakaguchi M."/>
            <person name="Kohda T."/>
            <person name="Mukamoto M."/>
            <person name="Misawa N."/>
            <person name="Matsuzaki S."/>
            <person name="Hayashi T."/>
            <person name="Kozaki S."/>
        </authorList>
    </citation>
    <scope>NUCLEOTIDE SEQUENCE</scope>
    <source>
        <strain evidence="1">Osaka05</strain>
    </source>
</reference>
<name>A0A060N9J0_CLOBO</name>
<dbReference type="AlphaFoldDB" id="A0A060N9J0"/>
<accession>A0A060N9J0</accession>